<dbReference type="Gramene" id="rna11951">
    <property type="protein sequence ID" value="RHN75713.1"/>
    <property type="gene ID" value="gene11951"/>
</dbReference>
<proteinExistence type="predicted"/>
<gene>
    <name evidence="1" type="ORF">MtrunA17_Chr2g0324211</name>
</gene>
<accession>A0A396JHC7</accession>
<name>A0A396JHC7_MEDTR</name>
<evidence type="ECO:0000313" key="2">
    <source>
        <dbReference type="Proteomes" id="UP000265566"/>
    </source>
</evidence>
<reference evidence="2" key="1">
    <citation type="journal article" date="2018" name="Nat. Plants">
        <title>Whole-genome landscape of Medicago truncatula symbiotic genes.</title>
        <authorList>
            <person name="Pecrix Y."/>
            <person name="Staton S.E."/>
            <person name="Sallet E."/>
            <person name="Lelandais-Briere C."/>
            <person name="Moreau S."/>
            <person name="Carrere S."/>
            <person name="Blein T."/>
            <person name="Jardinaud M.F."/>
            <person name="Latrasse D."/>
            <person name="Zouine M."/>
            <person name="Zahm M."/>
            <person name="Kreplak J."/>
            <person name="Mayjonade B."/>
            <person name="Satge C."/>
            <person name="Perez M."/>
            <person name="Cauet S."/>
            <person name="Marande W."/>
            <person name="Chantry-Darmon C."/>
            <person name="Lopez-Roques C."/>
            <person name="Bouchez O."/>
            <person name="Berard A."/>
            <person name="Debelle F."/>
            <person name="Munos S."/>
            <person name="Bendahmane A."/>
            <person name="Berges H."/>
            <person name="Niebel A."/>
            <person name="Buitink J."/>
            <person name="Frugier F."/>
            <person name="Benhamed M."/>
            <person name="Crespi M."/>
            <person name="Gouzy J."/>
            <person name="Gamas P."/>
        </authorList>
    </citation>
    <scope>NUCLEOTIDE SEQUENCE [LARGE SCALE GENOMIC DNA]</scope>
    <source>
        <strain evidence="2">cv. Jemalong A17</strain>
    </source>
</reference>
<evidence type="ECO:0000313" key="1">
    <source>
        <dbReference type="EMBL" id="RHN75713.1"/>
    </source>
</evidence>
<sequence length="61" mass="7234">MNEEGRDTIPQTLFSSGKCIFEHACHTGQRNIWKIPEARNTSSFLLRPWRQRRLLNDQSDF</sequence>
<comment type="caution">
    <text evidence="1">The sequence shown here is derived from an EMBL/GenBank/DDBJ whole genome shotgun (WGS) entry which is preliminary data.</text>
</comment>
<dbReference type="EMBL" id="PSQE01000002">
    <property type="protein sequence ID" value="RHN75713.1"/>
    <property type="molecule type" value="Genomic_DNA"/>
</dbReference>
<dbReference type="AlphaFoldDB" id="A0A396JHC7"/>
<dbReference type="Proteomes" id="UP000265566">
    <property type="component" value="Chromosome 2"/>
</dbReference>
<protein>
    <submittedName>
        <fullName evidence="1">Uncharacterized protein</fullName>
    </submittedName>
</protein>
<organism evidence="1 2">
    <name type="scientific">Medicago truncatula</name>
    <name type="common">Barrel medic</name>
    <name type="synonym">Medicago tribuloides</name>
    <dbReference type="NCBI Taxonomy" id="3880"/>
    <lineage>
        <taxon>Eukaryota</taxon>
        <taxon>Viridiplantae</taxon>
        <taxon>Streptophyta</taxon>
        <taxon>Embryophyta</taxon>
        <taxon>Tracheophyta</taxon>
        <taxon>Spermatophyta</taxon>
        <taxon>Magnoliopsida</taxon>
        <taxon>eudicotyledons</taxon>
        <taxon>Gunneridae</taxon>
        <taxon>Pentapetalae</taxon>
        <taxon>rosids</taxon>
        <taxon>fabids</taxon>
        <taxon>Fabales</taxon>
        <taxon>Fabaceae</taxon>
        <taxon>Papilionoideae</taxon>
        <taxon>50 kb inversion clade</taxon>
        <taxon>NPAAA clade</taxon>
        <taxon>Hologalegina</taxon>
        <taxon>IRL clade</taxon>
        <taxon>Trifolieae</taxon>
        <taxon>Medicago</taxon>
    </lineage>
</organism>